<feature type="compositionally biased region" description="Polar residues" evidence="1">
    <location>
        <begin position="433"/>
        <end position="451"/>
    </location>
</feature>
<dbReference type="AlphaFoldDB" id="A0A8S0VS27"/>
<feature type="compositionally biased region" description="Polar residues" evidence="1">
    <location>
        <begin position="313"/>
        <end position="327"/>
    </location>
</feature>
<dbReference type="Proteomes" id="UP000467700">
    <property type="component" value="Unassembled WGS sequence"/>
</dbReference>
<gene>
    <name evidence="2" type="ORF">AAE3_LOCUS7885</name>
</gene>
<feature type="region of interest" description="Disordered" evidence="1">
    <location>
        <begin position="100"/>
        <end position="528"/>
    </location>
</feature>
<dbReference type="OrthoDB" id="10625319at2759"/>
<accession>A0A8S0VS27</accession>
<organism evidence="2 3">
    <name type="scientific">Cyclocybe aegerita</name>
    <name type="common">Black poplar mushroom</name>
    <name type="synonym">Agrocybe aegerita</name>
    <dbReference type="NCBI Taxonomy" id="1973307"/>
    <lineage>
        <taxon>Eukaryota</taxon>
        <taxon>Fungi</taxon>
        <taxon>Dikarya</taxon>
        <taxon>Basidiomycota</taxon>
        <taxon>Agaricomycotina</taxon>
        <taxon>Agaricomycetes</taxon>
        <taxon>Agaricomycetidae</taxon>
        <taxon>Agaricales</taxon>
        <taxon>Agaricineae</taxon>
        <taxon>Bolbitiaceae</taxon>
        <taxon>Cyclocybe</taxon>
    </lineage>
</organism>
<feature type="compositionally biased region" description="Low complexity" evidence="1">
    <location>
        <begin position="165"/>
        <end position="181"/>
    </location>
</feature>
<proteinExistence type="predicted"/>
<feature type="region of interest" description="Disordered" evidence="1">
    <location>
        <begin position="25"/>
        <end position="53"/>
    </location>
</feature>
<comment type="caution">
    <text evidence="2">The sequence shown here is derived from an EMBL/GenBank/DDBJ whole genome shotgun (WGS) entry which is preliminary data.</text>
</comment>
<evidence type="ECO:0000313" key="3">
    <source>
        <dbReference type="Proteomes" id="UP000467700"/>
    </source>
</evidence>
<evidence type="ECO:0000313" key="2">
    <source>
        <dbReference type="EMBL" id="CAA7265649.1"/>
    </source>
</evidence>
<feature type="compositionally biased region" description="Polar residues" evidence="1">
    <location>
        <begin position="373"/>
        <end position="385"/>
    </location>
</feature>
<reference evidence="2 3" key="1">
    <citation type="submission" date="2020-01" db="EMBL/GenBank/DDBJ databases">
        <authorList>
            <person name="Gupta K D."/>
        </authorList>
    </citation>
    <scope>NUCLEOTIDE SEQUENCE [LARGE SCALE GENOMIC DNA]</scope>
</reference>
<feature type="compositionally biased region" description="Low complexity" evidence="1">
    <location>
        <begin position="391"/>
        <end position="408"/>
    </location>
</feature>
<keyword evidence="3" id="KW-1185">Reference proteome</keyword>
<feature type="compositionally biased region" description="Low complexity" evidence="1">
    <location>
        <begin position="113"/>
        <end position="123"/>
    </location>
</feature>
<feature type="compositionally biased region" description="Basic and acidic residues" evidence="1">
    <location>
        <begin position="466"/>
        <end position="496"/>
    </location>
</feature>
<name>A0A8S0VS27_CYCAE</name>
<feature type="compositionally biased region" description="Basic and acidic residues" evidence="1">
    <location>
        <begin position="511"/>
        <end position="528"/>
    </location>
</feature>
<feature type="compositionally biased region" description="Acidic residues" evidence="1">
    <location>
        <begin position="204"/>
        <end position="217"/>
    </location>
</feature>
<feature type="compositionally biased region" description="Pro residues" evidence="1">
    <location>
        <begin position="409"/>
        <end position="430"/>
    </location>
</feature>
<evidence type="ECO:0000256" key="1">
    <source>
        <dbReference type="SAM" id="MobiDB-lite"/>
    </source>
</evidence>
<feature type="compositionally biased region" description="Polar residues" evidence="1">
    <location>
        <begin position="499"/>
        <end position="510"/>
    </location>
</feature>
<feature type="compositionally biased region" description="Basic and acidic residues" evidence="1">
    <location>
        <begin position="218"/>
        <end position="229"/>
    </location>
</feature>
<protein>
    <submittedName>
        <fullName evidence="2">Uncharacterized protein</fullName>
    </submittedName>
</protein>
<sequence length="528" mass="55670">MQAPPSSLVPTMSERPRADIEHFRNGKDVEIERSHLESHQHGPGGSISFGESSSGMKIKSSMLNFSVGSPGSGGGSPFYTPSPSPLGGPQYGAYPYAFPYMNGLQPPPPPPQYGYGQPPAAYPNASPGAYMNPGLGGPSHAHVHPQAASPTWGGSSQGQYRPGFTPTHPSSQPQHSHSAPANLNPSRRAPGPSPGNQHRRDEDYAAESDSEESETSSDQEKCDSHRSDESDSESEQSRWHTTSTRTKVAVSKSAPAMAPDTNTVPIPVIVEPRNEEDEDFEKSEEASQPVPALAAKKTNTTAEIAASEPAPVVSSTPTNSTVETQPEAQPIAQPVPVQAETTAASSLALPPPSASATAMLAASEPTPVLPSAAPSNTTTEPQNVISADHFAPAAAAAAPPSSTPAQPALLPPTTIPAWTPPTPSPTPPPVQRLSPSQTQTPGSSLGGSTVSKGKEKRWIFSFRSSKRTEESAEDGRGSRERQFKETKQFFLEEKRRTGLTRSRSISVVSSDTREGVERPDEKVTPGTL</sequence>
<dbReference type="EMBL" id="CACVBS010000050">
    <property type="protein sequence ID" value="CAA7265649.1"/>
    <property type="molecule type" value="Genomic_DNA"/>
</dbReference>
<feature type="compositionally biased region" description="Polar residues" evidence="1">
    <location>
        <begin position="148"/>
        <end position="159"/>
    </location>
</feature>
<feature type="compositionally biased region" description="Basic and acidic residues" evidence="1">
    <location>
        <begin position="25"/>
        <end position="40"/>
    </location>
</feature>
<feature type="compositionally biased region" description="Low complexity" evidence="1">
    <location>
        <begin position="341"/>
        <end position="363"/>
    </location>
</feature>